<reference evidence="1" key="1">
    <citation type="submission" date="2020-04" db="EMBL/GenBank/DDBJ databases">
        <title>Draft genome resource of the tomato pathogen Pseudocercospora fuligena.</title>
        <authorList>
            <person name="Zaccaron A."/>
        </authorList>
    </citation>
    <scope>NUCLEOTIDE SEQUENCE</scope>
    <source>
        <strain evidence="1">PF001</strain>
    </source>
</reference>
<organism evidence="1 2">
    <name type="scientific">Pseudocercospora fuligena</name>
    <dbReference type="NCBI Taxonomy" id="685502"/>
    <lineage>
        <taxon>Eukaryota</taxon>
        <taxon>Fungi</taxon>
        <taxon>Dikarya</taxon>
        <taxon>Ascomycota</taxon>
        <taxon>Pezizomycotina</taxon>
        <taxon>Dothideomycetes</taxon>
        <taxon>Dothideomycetidae</taxon>
        <taxon>Mycosphaerellales</taxon>
        <taxon>Mycosphaerellaceae</taxon>
        <taxon>Pseudocercospora</taxon>
    </lineage>
</organism>
<dbReference type="OrthoDB" id="3916944at2759"/>
<dbReference type="Proteomes" id="UP000660729">
    <property type="component" value="Unassembled WGS sequence"/>
</dbReference>
<protein>
    <submittedName>
        <fullName evidence="1">Uncharacterized protein</fullName>
    </submittedName>
</protein>
<sequence length="132" mass="15308">MCQLCGIKNGLARWPKAVETMKPGLELLVVNSHEEHEKWKKTGASKPSESLLEVCRLLLTMIESIEEERENWWISPEKRAQRQRFELEDPKKFTELHKINNALTGDVEAMRTRLGSYARWTLDMRGGLADIE</sequence>
<comment type="caution">
    <text evidence="1">The sequence shown here is derived from an EMBL/GenBank/DDBJ whole genome shotgun (WGS) entry which is preliminary data.</text>
</comment>
<evidence type="ECO:0000313" key="1">
    <source>
        <dbReference type="EMBL" id="KAF7195212.1"/>
    </source>
</evidence>
<proteinExistence type="predicted"/>
<accession>A0A8H6RQ77</accession>
<dbReference type="AlphaFoldDB" id="A0A8H6RQ77"/>
<dbReference type="EMBL" id="JABCIY010000041">
    <property type="protein sequence ID" value="KAF7195212.1"/>
    <property type="molecule type" value="Genomic_DNA"/>
</dbReference>
<name>A0A8H6RQ77_9PEZI</name>
<keyword evidence="2" id="KW-1185">Reference proteome</keyword>
<evidence type="ECO:0000313" key="2">
    <source>
        <dbReference type="Proteomes" id="UP000660729"/>
    </source>
</evidence>
<gene>
    <name evidence="1" type="ORF">HII31_03418</name>
</gene>